<dbReference type="EMBL" id="CAXLJM020000030">
    <property type="protein sequence ID" value="CAL8097710.1"/>
    <property type="molecule type" value="Genomic_DNA"/>
</dbReference>
<dbReference type="Proteomes" id="UP001642540">
    <property type="component" value="Unassembled WGS sequence"/>
</dbReference>
<comment type="caution">
    <text evidence="3">The sequence shown here is derived from an EMBL/GenBank/DDBJ whole genome shotgun (WGS) entry which is preliminary data.</text>
</comment>
<gene>
    <name evidence="3" type="ORF">ODALV1_LOCUS9716</name>
</gene>
<keyword evidence="4" id="KW-1185">Reference proteome</keyword>
<reference evidence="3 4" key="1">
    <citation type="submission" date="2024-08" db="EMBL/GenBank/DDBJ databases">
        <authorList>
            <person name="Cucini C."/>
            <person name="Frati F."/>
        </authorList>
    </citation>
    <scope>NUCLEOTIDE SEQUENCE [LARGE SCALE GENOMIC DNA]</scope>
</reference>
<name>A0ABP1QGE6_9HEXA</name>
<protein>
    <submittedName>
        <fullName evidence="3">Uncharacterized protein</fullName>
    </submittedName>
</protein>
<feature type="transmembrane region" description="Helical" evidence="1">
    <location>
        <begin position="86"/>
        <end position="109"/>
    </location>
</feature>
<feature type="chain" id="PRO_5045669705" evidence="2">
    <location>
        <begin position="20"/>
        <end position="129"/>
    </location>
</feature>
<evidence type="ECO:0000313" key="4">
    <source>
        <dbReference type="Proteomes" id="UP001642540"/>
    </source>
</evidence>
<evidence type="ECO:0000256" key="1">
    <source>
        <dbReference type="SAM" id="Phobius"/>
    </source>
</evidence>
<sequence>MNYLAIILLLLINGERCQSSWSSVLATLGKKALNALATGGVFAGIDHALEKPPVHTPGSGVIQIYTGKVQGEAQVEANSDTDTVTIVVAGSAAVIILIIIGFCISLLYLRKKFTVNRAGNDIELQEVNV</sequence>
<accession>A0ABP1QGE6</accession>
<keyword evidence="1" id="KW-0472">Membrane</keyword>
<evidence type="ECO:0000313" key="3">
    <source>
        <dbReference type="EMBL" id="CAL8097710.1"/>
    </source>
</evidence>
<keyword evidence="1" id="KW-1133">Transmembrane helix</keyword>
<proteinExistence type="predicted"/>
<keyword evidence="1" id="KW-0812">Transmembrane</keyword>
<feature type="signal peptide" evidence="2">
    <location>
        <begin position="1"/>
        <end position="19"/>
    </location>
</feature>
<evidence type="ECO:0000256" key="2">
    <source>
        <dbReference type="SAM" id="SignalP"/>
    </source>
</evidence>
<organism evidence="3 4">
    <name type="scientific">Orchesella dallaii</name>
    <dbReference type="NCBI Taxonomy" id="48710"/>
    <lineage>
        <taxon>Eukaryota</taxon>
        <taxon>Metazoa</taxon>
        <taxon>Ecdysozoa</taxon>
        <taxon>Arthropoda</taxon>
        <taxon>Hexapoda</taxon>
        <taxon>Collembola</taxon>
        <taxon>Entomobryomorpha</taxon>
        <taxon>Entomobryoidea</taxon>
        <taxon>Orchesellidae</taxon>
        <taxon>Orchesellinae</taxon>
        <taxon>Orchesella</taxon>
    </lineage>
</organism>
<keyword evidence="2" id="KW-0732">Signal</keyword>